<accession>A0A518BT66</accession>
<dbReference type="EMBL" id="CP036288">
    <property type="protein sequence ID" value="QDU70161.1"/>
    <property type="molecule type" value="Genomic_DNA"/>
</dbReference>
<organism evidence="1 2">
    <name type="scientific">Engelhardtia mirabilis</name>
    <dbReference type="NCBI Taxonomy" id="2528011"/>
    <lineage>
        <taxon>Bacteria</taxon>
        <taxon>Pseudomonadati</taxon>
        <taxon>Planctomycetota</taxon>
        <taxon>Planctomycetia</taxon>
        <taxon>Planctomycetia incertae sedis</taxon>
        <taxon>Engelhardtia</taxon>
    </lineage>
</organism>
<gene>
    <name evidence="1" type="ORF">Pla133_52850</name>
</gene>
<protein>
    <submittedName>
        <fullName evidence="1">Bacterial mobilization protein (MobC)</fullName>
    </submittedName>
</protein>
<dbReference type="InterPro" id="IPR053842">
    <property type="entry name" value="NikA-like"/>
</dbReference>
<dbReference type="Pfam" id="PF21983">
    <property type="entry name" value="NikA-like"/>
    <property type="match status" value="1"/>
</dbReference>
<evidence type="ECO:0000313" key="2">
    <source>
        <dbReference type="Proteomes" id="UP000316921"/>
    </source>
</evidence>
<evidence type="ECO:0000313" key="1">
    <source>
        <dbReference type="EMBL" id="QDU70161.1"/>
    </source>
</evidence>
<keyword evidence="2" id="KW-1185">Reference proteome</keyword>
<dbReference type="RefSeq" id="WP_419192488.1">
    <property type="nucleotide sequence ID" value="NZ_CP036288.1"/>
</dbReference>
<keyword evidence="1" id="KW-0614">Plasmid</keyword>
<geneLocation type="plasmid" evidence="2">
    <name>ppla133_1</name>
</geneLocation>
<dbReference type="KEGG" id="pbap:Pla133_52850"/>
<name>A0A518BT66_9BACT</name>
<sequence length="125" mass="13801">MARPAKQPEERRSARAETRLTVAEHEYVRQQARIAGLEVSEYIRRRILGYEVPFGATRRTDPALITELNRLGLELSAIGNNANQLARSSNAGRQARSSWTATASRINALGDQVSAALEALVLRDS</sequence>
<proteinExistence type="predicted"/>
<dbReference type="AlphaFoldDB" id="A0A518BT66"/>
<reference evidence="1 2" key="1">
    <citation type="submission" date="2019-02" db="EMBL/GenBank/DDBJ databases">
        <title>Deep-cultivation of Planctomycetes and their phenomic and genomic characterization uncovers novel biology.</title>
        <authorList>
            <person name="Wiegand S."/>
            <person name="Jogler M."/>
            <person name="Boedeker C."/>
            <person name="Pinto D."/>
            <person name="Vollmers J."/>
            <person name="Rivas-Marin E."/>
            <person name="Kohn T."/>
            <person name="Peeters S.H."/>
            <person name="Heuer A."/>
            <person name="Rast P."/>
            <person name="Oberbeckmann S."/>
            <person name="Bunk B."/>
            <person name="Jeske O."/>
            <person name="Meyerdierks A."/>
            <person name="Storesund J.E."/>
            <person name="Kallscheuer N."/>
            <person name="Luecker S."/>
            <person name="Lage O.M."/>
            <person name="Pohl T."/>
            <person name="Merkel B.J."/>
            <person name="Hornburger P."/>
            <person name="Mueller R.-W."/>
            <person name="Bruemmer F."/>
            <person name="Labrenz M."/>
            <person name="Spormann A.M."/>
            <person name="Op den Camp H."/>
            <person name="Overmann J."/>
            <person name="Amann R."/>
            <person name="Jetten M.S.M."/>
            <person name="Mascher T."/>
            <person name="Medema M.H."/>
            <person name="Devos D.P."/>
            <person name="Kaster A.-K."/>
            <person name="Ovreas L."/>
            <person name="Rohde M."/>
            <person name="Galperin M.Y."/>
            <person name="Jogler C."/>
        </authorList>
    </citation>
    <scope>NUCLEOTIDE SEQUENCE [LARGE SCALE GENOMIC DNA]</scope>
    <source>
        <strain evidence="1 2">Pla133</strain>
        <plasmid evidence="2">ppla133_1</plasmid>
    </source>
</reference>
<dbReference type="Proteomes" id="UP000316921">
    <property type="component" value="Plasmid pPla133_1"/>
</dbReference>